<gene>
    <name evidence="4" type="ordered locus">Hprae_1359</name>
</gene>
<evidence type="ECO:0000256" key="2">
    <source>
        <dbReference type="ARBA" id="ARBA00023315"/>
    </source>
</evidence>
<dbReference type="SUPFAM" id="SSF55729">
    <property type="entry name" value="Acyl-CoA N-acyltransferases (Nat)"/>
    <property type="match status" value="1"/>
</dbReference>
<proteinExistence type="predicted"/>
<evidence type="ECO:0000313" key="5">
    <source>
        <dbReference type="Proteomes" id="UP000006866"/>
    </source>
</evidence>
<dbReference type="InterPro" id="IPR051556">
    <property type="entry name" value="N-term/lysine_N-AcTrnsfr"/>
</dbReference>
<evidence type="ECO:0000256" key="1">
    <source>
        <dbReference type="ARBA" id="ARBA00022679"/>
    </source>
</evidence>
<keyword evidence="1" id="KW-0808">Transferase</keyword>
<accession>E3DN03</accession>
<evidence type="ECO:0000313" key="4">
    <source>
        <dbReference type="EMBL" id="ADO77492.1"/>
    </source>
</evidence>
<reference evidence="4 5" key="2">
    <citation type="journal article" date="2011" name="Stand. Genomic Sci.">
        <title>Complete genome sequence of the extremely halophilic Halanaerobium praevalens type strain (GSL).</title>
        <authorList>
            <person name="Ivanova N."/>
            <person name="Sikorski J."/>
            <person name="Chertkov O."/>
            <person name="Nolan M."/>
            <person name="Lucas S."/>
            <person name="Hammon N."/>
            <person name="Deshpande S."/>
            <person name="Cheng J.F."/>
            <person name="Tapia R."/>
            <person name="Han C."/>
            <person name="Goodwin L."/>
            <person name="Pitluck S."/>
            <person name="Huntemann M."/>
            <person name="Liolios K."/>
            <person name="Pagani I."/>
            <person name="Mavromatis K."/>
            <person name="Ovchinikova G."/>
            <person name="Pati A."/>
            <person name="Chen A."/>
            <person name="Palaniappan K."/>
            <person name="Land M."/>
            <person name="Hauser L."/>
            <person name="Brambilla E.M."/>
            <person name="Kannan K.P."/>
            <person name="Rohde M."/>
            <person name="Tindall B.J."/>
            <person name="Goker M."/>
            <person name="Detter J.C."/>
            <person name="Woyke T."/>
            <person name="Bristow J."/>
            <person name="Eisen J.A."/>
            <person name="Markowitz V."/>
            <person name="Hugenholtz P."/>
            <person name="Kyrpides N.C."/>
            <person name="Klenk H.P."/>
            <person name="Lapidus A."/>
        </authorList>
    </citation>
    <scope>NUCLEOTIDE SEQUENCE [LARGE SCALE GENOMIC DNA]</scope>
    <source>
        <strain evidence="5">ATCC 33744 / DSM 2228 / GSL</strain>
    </source>
</reference>
<dbReference type="EMBL" id="CP002175">
    <property type="protein sequence ID" value="ADO77492.1"/>
    <property type="molecule type" value="Genomic_DNA"/>
</dbReference>
<feature type="domain" description="N-acetyltransferase" evidence="3">
    <location>
        <begin position="4"/>
        <end position="150"/>
    </location>
</feature>
<dbReference type="Proteomes" id="UP000006866">
    <property type="component" value="Chromosome"/>
</dbReference>
<dbReference type="PATRIC" id="fig|572479.3.peg.1375"/>
<dbReference type="InterPro" id="IPR016181">
    <property type="entry name" value="Acyl_CoA_acyltransferase"/>
</dbReference>
<dbReference type="Gene3D" id="3.40.630.30">
    <property type="match status" value="1"/>
</dbReference>
<reference evidence="5" key="1">
    <citation type="submission" date="2010-10" db="EMBL/GenBank/DDBJ databases">
        <title>The complete genome of Halanaerobium praevalens DSM 2228.</title>
        <authorList>
            <consortium name="US DOE Joint Genome Institute (JGI-PGF)"/>
            <person name="Lucas S."/>
            <person name="Copeland A."/>
            <person name="Lapidus A."/>
            <person name="Glavina del Rio T."/>
            <person name="Dalin E."/>
            <person name="Tice H."/>
            <person name="Bruce D."/>
            <person name="Goodwin L."/>
            <person name="Pitluck S."/>
            <person name="Kyrpides N."/>
            <person name="Mavromatis K."/>
            <person name="Ivanova N."/>
            <person name="Ovchinnikova G."/>
            <person name="Chertkov O."/>
            <person name="Detter J.C."/>
            <person name="Han C."/>
            <person name="Larimer F."/>
            <person name="Land M."/>
            <person name="Hauser L."/>
            <person name="Markowitz V."/>
            <person name="Cheng J.-F."/>
            <person name="Hugenholtz P."/>
            <person name="Woyke T."/>
            <person name="Wu D."/>
            <person name="Tindall B."/>
            <person name="Pomrenke H.G."/>
            <person name="Brambilla E."/>
            <person name="Klenk H.-P."/>
            <person name="Eisen J.A."/>
        </authorList>
    </citation>
    <scope>NUCLEOTIDE SEQUENCE [LARGE SCALE GENOMIC DNA]</scope>
    <source>
        <strain evidence="5">ATCC 33744 / DSM 2228 / GSL</strain>
    </source>
</reference>
<dbReference type="AlphaFoldDB" id="E3DN03"/>
<dbReference type="PROSITE" id="PS51186">
    <property type="entry name" value="GNAT"/>
    <property type="match status" value="1"/>
</dbReference>
<sequence length="165" mass="19234">MKIEVIKDFDQKLLDKLVELETRTFRDSGLSKWELVPLIEHGKLLVLFDKQEPVGLLELMNDWDNKDTAYVYALAIEEEYRNQGLGTKLIKSGMELLLKDGYSKAKLTVDPDNKPAIHVYKDKLGFKKEKYEENVYGAGLDRYYLELDLADYEKYENNELFKIAS</sequence>
<dbReference type="GO" id="GO:0016747">
    <property type="term" value="F:acyltransferase activity, transferring groups other than amino-acyl groups"/>
    <property type="evidence" value="ECO:0007669"/>
    <property type="project" value="InterPro"/>
</dbReference>
<keyword evidence="5" id="KW-1185">Reference proteome</keyword>
<dbReference type="STRING" id="572479.Hprae_1359"/>
<dbReference type="InterPro" id="IPR000182">
    <property type="entry name" value="GNAT_dom"/>
</dbReference>
<dbReference type="HOGENOM" id="CLU_120426_0_0_9"/>
<dbReference type="PANTHER" id="PTHR42919:SF8">
    <property type="entry name" value="N-ALPHA-ACETYLTRANSFERASE 50"/>
    <property type="match status" value="1"/>
</dbReference>
<organism evidence="4 5">
    <name type="scientific">Halanaerobium praevalens (strain ATCC 33744 / DSM 2228 / GSL)</name>
    <dbReference type="NCBI Taxonomy" id="572479"/>
    <lineage>
        <taxon>Bacteria</taxon>
        <taxon>Bacillati</taxon>
        <taxon>Bacillota</taxon>
        <taxon>Clostridia</taxon>
        <taxon>Halanaerobiales</taxon>
        <taxon>Halanaerobiaceae</taxon>
        <taxon>Halanaerobium</taxon>
    </lineage>
</organism>
<dbReference type="PANTHER" id="PTHR42919">
    <property type="entry name" value="N-ALPHA-ACETYLTRANSFERASE"/>
    <property type="match status" value="1"/>
</dbReference>
<name>E3DN03_HALPG</name>
<evidence type="ECO:0000259" key="3">
    <source>
        <dbReference type="PROSITE" id="PS51186"/>
    </source>
</evidence>
<dbReference type="RefSeq" id="WP_014553519.1">
    <property type="nucleotide sequence ID" value="NC_017455.1"/>
</dbReference>
<dbReference type="CDD" id="cd04301">
    <property type="entry name" value="NAT_SF"/>
    <property type="match status" value="1"/>
</dbReference>
<protein>
    <submittedName>
        <fullName evidence="4">GCN5-related N-acetyltransferase</fullName>
    </submittedName>
</protein>
<dbReference type="OrthoDB" id="5292888at2"/>
<keyword evidence="2" id="KW-0012">Acyltransferase</keyword>
<dbReference type="KEGG" id="hpk:Hprae_1359"/>
<dbReference type="eggNOG" id="COG0456">
    <property type="taxonomic scope" value="Bacteria"/>
</dbReference>
<dbReference type="Pfam" id="PF00583">
    <property type="entry name" value="Acetyltransf_1"/>
    <property type="match status" value="1"/>
</dbReference>